<feature type="compositionally biased region" description="Basic residues" evidence="1">
    <location>
        <begin position="73"/>
        <end position="94"/>
    </location>
</feature>
<feature type="signal peptide" evidence="2">
    <location>
        <begin position="1"/>
        <end position="21"/>
    </location>
</feature>
<dbReference type="Pfam" id="PF22043">
    <property type="entry name" value="DUF6935"/>
    <property type="match status" value="1"/>
</dbReference>
<evidence type="ECO:0000256" key="1">
    <source>
        <dbReference type="SAM" id="MobiDB-lite"/>
    </source>
</evidence>
<dbReference type="STRING" id="592026.GCWU0000282_002052"/>
<dbReference type="AlphaFoldDB" id="V2Y2J4"/>
<keyword evidence="2" id="KW-0732">Signal</keyword>
<evidence type="ECO:0000259" key="3">
    <source>
        <dbReference type="Pfam" id="PF22043"/>
    </source>
</evidence>
<feature type="region of interest" description="Disordered" evidence="1">
    <location>
        <begin position="67"/>
        <end position="111"/>
    </location>
</feature>
<proteinExistence type="predicted"/>
<organism evidence="4 5">
    <name type="scientific">Catonella morbi ATCC 51271</name>
    <dbReference type="NCBI Taxonomy" id="592026"/>
    <lineage>
        <taxon>Bacteria</taxon>
        <taxon>Bacillati</taxon>
        <taxon>Bacillota</taxon>
        <taxon>Clostridia</taxon>
        <taxon>Lachnospirales</taxon>
        <taxon>Lachnospiraceae</taxon>
        <taxon>Catonella</taxon>
    </lineage>
</organism>
<dbReference type="EMBL" id="ACIL03000013">
    <property type="protein sequence ID" value="ESL03178.1"/>
    <property type="molecule type" value="Genomic_DNA"/>
</dbReference>
<evidence type="ECO:0000256" key="2">
    <source>
        <dbReference type="SAM" id="SignalP"/>
    </source>
</evidence>
<evidence type="ECO:0000313" key="5">
    <source>
        <dbReference type="Proteomes" id="UP000018227"/>
    </source>
</evidence>
<feature type="chain" id="PRO_5038345229" description="DUF6935 domain-containing protein" evidence="2">
    <location>
        <begin position="22"/>
        <end position="267"/>
    </location>
</feature>
<sequence length="267" mass="29969">MKKIIAFMLAMIMILSFSVGSGNKSDAGDYVLGAVKEGKNETDVNGYKAPVMNYTAEDGGRMELAKVNTSRKEKSKKRKSKKRKSKTGKNKKKAVTNSDINNSGNKSETFTFQSLPESLDELKELPEATLDTPFKTAALTLCALCAYSKDEEVGKEMLNWLKGPQPLSNAELQFLKERITGRTHVPFSYFAGAKPDNDYTPDEPFTLTISDNPYSYQNQNYAVMHLKSGGADSPRQIKLRKKGNQWFLWEQFVLVDIRAPKSDDPWQ</sequence>
<comment type="caution">
    <text evidence="4">The sequence shown here is derived from an EMBL/GenBank/DDBJ whole genome shotgun (WGS) entry which is preliminary data.</text>
</comment>
<dbReference type="RefSeq" id="WP_023354920.1">
    <property type="nucleotide sequence ID" value="NZ_KI535368.1"/>
</dbReference>
<dbReference type="InterPro" id="IPR053907">
    <property type="entry name" value="DUF6935"/>
</dbReference>
<reference evidence="4 5" key="1">
    <citation type="submission" date="2013-06" db="EMBL/GenBank/DDBJ databases">
        <authorList>
            <person name="Weinstock G."/>
            <person name="Sodergren E."/>
            <person name="Clifton S."/>
            <person name="Fulton L."/>
            <person name="Fulton B."/>
            <person name="Courtney L."/>
            <person name="Fronick C."/>
            <person name="Harrison M."/>
            <person name="Strong C."/>
            <person name="Farmer C."/>
            <person name="Delahaunty K."/>
            <person name="Markovic C."/>
            <person name="Hall O."/>
            <person name="Minx P."/>
            <person name="Tomlinson C."/>
            <person name="Mitreva M."/>
            <person name="Nelson J."/>
            <person name="Hou S."/>
            <person name="Wollam A."/>
            <person name="Pepin K.H."/>
            <person name="Johnson M."/>
            <person name="Bhonagiri V."/>
            <person name="Nash W.E."/>
            <person name="Warren W."/>
            <person name="Chinwalla A."/>
            <person name="Mardis E.R."/>
            <person name="Wilson R.K."/>
        </authorList>
    </citation>
    <scope>NUCLEOTIDE SEQUENCE [LARGE SCALE GENOMIC DNA]</scope>
    <source>
        <strain evidence="4 5">ATCC 51271</strain>
    </source>
</reference>
<protein>
    <recommendedName>
        <fullName evidence="3">DUF6935 domain-containing protein</fullName>
    </recommendedName>
</protein>
<gene>
    <name evidence="4" type="ORF">GCWU0000282_002052</name>
</gene>
<feature type="domain" description="DUF6935" evidence="3">
    <location>
        <begin position="114"/>
        <end position="261"/>
    </location>
</feature>
<dbReference type="HOGENOM" id="CLU_1040882_0_0_9"/>
<evidence type="ECO:0000313" key="4">
    <source>
        <dbReference type="EMBL" id="ESL03178.1"/>
    </source>
</evidence>
<name>V2Y2J4_9FIRM</name>
<feature type="compositionally biased region" description="Polar residues" evidence="1">
    <location>
        <begin position="95"/>
        <end position="111"/>
    </location>
</feature>
<keyword evidence="5" id="KW-1185">Reference proteome</keyword>
<dbReference type="eggNOG" id="ENOG5030Q3Q">
    <property type="taxonomic scope" value="Bacteria"/>
</dbReference>
<dbReference type="Proteomes" id="UP000018227">
    <property type="component" value="Unassembled WGS sequence"/>
</dbReference>
<accession>V2Y2J4</accession>